<sequence length="156" mass="17593">MGLEIDTIDRKIIAALQRDATLSAEQLSERVGLSRNACWRRVKMLEEAGVITARVALVDAEKLDCGLSVFILVRTSNHEPHWLEKFRSAVMSLPEITGIYRMSGDLDYVLRARVRDVKAYDRLYQRLIAKVPLSDCSASFVMEEIRETTALPVGVL</sequence>
<proteinExistence type="predicted"/>
<dbReference type="PANTHER" id="PTHR30154:SF17">
    <property type="entry name" value="DNA-BINDING TRANSCRIPTIONAL ACTIVATOR DECR"/>
    <property type="match status" value="1"/>
</dbReference>
<dbReference type="EMBL" id="CP042301">
    <property type="protein sequence ID" value="QDZ00751.1"/>
    <property type="molecule type" value="Genomic_DNA"/>
</dbReference>
<dbReference type="InterPro" id="IPR036390">
    <property type="entry name" value="WH_DNA-bd_sf"/>
</dbReference>
<dbReference type="SUPFAM" id="SSF54909">
    <property type="entry name" value="Dimeric alpha+beta barrel"/>
    <property type="match status" value="1"/>
</dbReference>
<evidence type="ECO:0000256" key="1">
    <source>
        <dbReference type="ARBA" id="ARBA00023015"/>
    </source>
</evidence>
<protein>
    <submittedName>
        <fullName evidence="5">Lrp/AsnC family transcriptional regulator</fullName>
    </submittedName>
</protein>
<dbReference type="CDD" id="cd00090">
    <property type="entry name" value="HTH_ARSR"/>
    <property type="match status" value="1"/>
</dbReference>
<dbReference type="AlphaFoldDB" id="A0A5B8KYU5"/>
<dbReference type="KEGG" id="niy:FQ775_10335"/>
<dbReference type="GO" id="GO:0006355">
    <property type="term" value="P:regulation of DNA-templated transcription"/>
    <property type="evidence" value="ECO:0007669"/>
    <property type="project" value="UniProtKB-ARBA"/>
</dbReference>
<dbReference type="InterPro" id="IPR019885">
    <property type="entry name" value="Tscrpt_reg_HTH_AsnC-type_CS"/>
</dbReference>
<dbReference type="Gene3D" id="1.10.10.10">
    <property type="entry name" value="Winged helix-like DNA-binding domain superfamily/Winged helix DNA-binding domain"/>
    <property type="match status" value="1"/>
</dbReference>
<dbReference type="PROSITE" id="PS50956">
    <property type="entry name" value="HTH_ASNC_2"/>
    <property type="match status" value="1"/>
</dbReference>
<dbReference type="InterPro" id="IPR011008">
    <property type="entry name" value="Dimeric_a/b-barrel"/>
</dbReference>
<evidence type="ECO:0000313" key="6">
    <source>
        <dbReference type="Proteomes" id="UP000321389"/>
    </source>
</evidence>
<dbReference type="Pfam" id="PF13412">
    <property type="entry name" value="HTH_24"/>
    <property type="match status" value="1"/>
</dbReference>
<dbReference type="InterPro" id="IPR036388">
    <property type="entry name" value="WH-like_DNA-bd_sf"/>
</dbReference>
<gene>
    <name evidence="5" type="ORF">FQ775_10335</name>
</gene>
<evidence type="ECO:0000259" key="4">
    <source>
        <dbReference type="PROSITE" id="PS50956"/>
    </source>
</evidence>
<dbReference type="Proteomes" id="UP000321389">
    <property type="component" value="Chromosome"/>
</dbReference>
<dbReference type="InterPro" id="IPR019887">
    <property type="entry name" value="Tscrpt_reg_AsnC/Lrp_C"/>
</dbReference>
<evidence type="ECO:0000256" key="2">
    <source>
        <dbReference type="ARBA" id="ARBA00023125"/>
    </source>
</evidence>
<keyword evidence="6" id="KW-1185">Reference proteome</keyword>
<dbReference type="GO" id="GO:0043565">
    <property type="term" value="F:sequence-specific DNA binding"/>
    <property type="evidence" value="ECO:0007669"/>
    <property type="project" value="InterPro"/>
</dbReference>
<dbReference type="InterPro" id="IPR000485">
    <property type="entry name" value="AsnC-type_HTH_dom"/>
</dbReference>
<reference evidence="5" key="1">
    <citation type="submission" date="2020-04" db="EMBL/GenBank/DDBJ databases">
        <title>Nitratireductor sp. nov. isolated from mangrove soil.</title>
        <authorList>
            <person name="Ye Y."/>
        </authorList>
    </citation>
    <scope>NUCLEOTIDE SEQUENCE</scope>
    <source>
        <strain evidence="5">SY7</strain>
    </source>
</reference>
<evidence type="ECO:0000256" key="3">
    <source>
        <dbReference type="ARBA" id="ARBA00023163"/>
    </source>
</evidence>
<dbReference type="GO" id="GO:0005829">
    <property type="term" value="C:cytosol"/>
    <property type="evidence" value="ECO:0007669"/>
    <property type="project" value="TreeGrafter"/>
</dbReference>
<accession>A0A5B8KYU5</accession>
<feature type="domain" description="HTH asnC-type" evidence="4">
    <location>
        <begin position="5"/>
        <end position="68"/>
    </location>
</feature>
<dbReference type="InterPro" id="IPR011991">
    <property type="entry name" value="ArsR-like_HTH"/>
</dbReference>
<dbReference type="SUPFAM" id="SSF46785">
    <property type="entry name" value="Winged helix' DNA-binding domain"/>
    <property type="match status" value="1"/>
</dbReference>
<evidence type="ECO:0000313" key="5">
    <source>
        <dbReference type="EMBL" id="QDZ00751.1"/>
    </source>
</evidence>
<organism evidence="5 6">
    <name type="scientific">Nitratireductor mangrovi</name>
    <dbReference type="NCBI Taxonomy" id="2599600"/>
    <lineage>
        <taxon>Bacteria</taxon>
        <taxon>Pseudomonadati</taxon>
        <taxon>Pseudomonadota</taxon>
        <taxon>Alphaproteobacteria</taxon>
        <taxon>Hyphomicrobiales</taxon>
        <taxon>Phyllobacteriaceae</taxon>
        <taxon>Nitratireductor</taxon>
    </lineage>
</organism>
<dbReference type="Gene3D" id="3.30.70.920">
    <property type="match status" value="1"/>
</dbReference>
<keyword evidence="2" id="KW-0238">DNA-binding</keyword>
<dbReference type="RefSeq" id="WP_146299397.1">
    <property type="nucleotide sequence ID" value="NZ_CP042301.2"/>
</dbReference>
<dbReference type="Pfam" id="PF01037">
    <property type="entry name" value="AsnC_trans_reg"/>
    <property type="match status" value="1"/>
</dbReference>
<dbReference type="GO" id="GO:0043200">
    <property type="term" value="P:response to amino acid"/>
    <property type="evidence" value="ECO:0007669"/>
    <property type="project" value="TreeGrafter"/>
</dbReference>
<dbReference type="OrthoDB" id="7847328at2"/>
<dbReference type="InterPro" id="IPR019888">
    <property type="entry name" value="Tscrpt_reg_AsnC-like"/>
</dbReference>
<dbReference type="PRINTS" id="PR00033">
    <property type="entry name" value="HTHASNC"/>
</dbReference>
<keyword evidence="3" id="KW-0804">Transcription</keyword>
<keyword evidence="1" id="KW-0805">Transcription regulation</keyword>
<name>A0A5B8KYU5_9HYPH</name>
<dbReference type="PROSITE" id="PS00519">
    <property type="entry name" value="HTH_ASNC_1"/>
    <property type="match status" value="1"/>
</dbReference>
<dbReference type="PANTHER" id="PTHR30154">
    <property type="entry name" value="LEUCINE-RESPONSIVE REGULATORY PROTEIN"/>
    <property type="match status" value="1"/>
</dbReference>
<dbReference type="SMART" id="SM00344">
    <property type="entry name" value="HTH_ASNC"/>
    <property type="match status" value="1"/>
</dbReference>